<dbReference type="GO" id="GO:0044205">
    <property type="term" value="P:'de novo' UMP biosynthetic process"/>
    <property type="evidence" value="ECO:0007669"/>
    <property type="project" value="UniProtKB-UniRule"/>
</dbReference>
<evidence type="ECO:0000259" key="4">
    <source>
        <dbReference type="Pfam" id="PF07969"/>
    </source>
</evidence>
<evidence type="ECO:0000256" key="2">
    <source>
        <dbReference type="ARBA" id="ARBA00022975"/>
    </source>
</evidence>
<dbReference type="GO" id="GO:0005737">
    <property type="term" value="C:cytoplasm"/>
    <property type="evidence" value="ECO:0007669"/>
    <property type="project" value="TreeGrafter"/>
</dbReference>
<dbReference type="Gene3D" id="2.30.40.10">
    <property type="entry name" value="Urease, subunit C, domain 1"/>
    <property type="match status" value="1"/>
</dbReference>
<feature type="domain" description="Dihydroorotase catalytic" evidence="5">
    <location>
        <begin position="49"/>
        <end position="234"/>
    </location>
</feature>
<dbReference type="Gene3D" id="3.20.20.140">
    <property type="entry name" value="Metal-dependent hydrolases"/>
    <property type="match status" value="1"/>
</dbReference>
<evidence type="ECO:0000256" key="1">
    <source>
        <dbReference type="ARBA" id="ARBA00022833"/>
    </source>
</evidence>
<feature type="binding site" evidence="3">
    <location>
        <position position="303"/>
    </location>
    <ligand>
        <name>Zn(2+)</name>
        <dbReference type="ChEBI" id="CHEBI:29105"/>
        <label>1</label>
    </ligand>
</feature>
<sequence>MLLKGGRVLDPSNDLDSPADVLIERGLVARVGPDIAAKGAEVFDCSGLLVTPGLLDTKVHLNEPGREDRETIATGTRAAALGGYTAVACRSTQEMVMDNQTVVQFIRRRAARDGVVRVFPIGAVTRGMSGKELAELGELAVAGALAVSDDDHPVADAAVMRRALVYSRMFELPVLSFPLDPELAADGVMHEGRTSTELGLPGIPSIAEEVIAAREVIFADSLGCHVHLSPVSSADTVDIIRYARERGVSLSAEVTPHNLLLTDAACEGYDTNAKVSPPLRTDADRRALVGAVADGTVSVIASDHSPCTVAEKQTEFARAADGIAGLETAFAALYTGLVLTGELPLERLVRAMTAAPAKVLGLALGSLTPGYPADVTVWDLAGEWTVDVEAFASKGRNNPFHGKRLKGRPAAVLVGGRFVLRNGEVAV</sequence>
<dbReference type="PANTHER" id="PTHR43668">
    <property type="entry name" value="ALLANTOINASE"/>
    <property type="match status" value="1"/>
</dbReference>
<dbReference type="CDD" id="cd01317">
    <property type="entry name" value="DHOase_IIa"/>
    <property type="match status" value="1"/>
</dbReference>
<dbReference type="GO" id="GO:0004038">
    <property type="term" value="F:allantoinase activity"/>
    <property type="evidence" value="ECO:0007669"/>
    <property type="project" value="TreeGrafter"/>
</dbReference>
<proteinExistence type="inferred from homology"/>
<comment type="caution">
    <text evidence="6">The sequence shown here is derived from an EMBL/GenBank/DDBJ whole genome shotgun (WGS) entry which is preliminary data.</text>
</comment>
<dbReference type="Pfam" id="PF12890">
    <property type="entry name" value="DHOase"/>
    <property type="match status" value="1"/>
</dbReference>
<protein>
    <recommendedName>
        <fullName evidence="3">Dihydroorotase</fullName>
        <shortName evidence="3">DHOase</shortName>
        <ecNumber evidence="3">3.5.2.3</ecNumber>
    </recommendedName>
</protein>
<evidence type="ECO:0000313" key="6">
    <source>
        <dbReference type="EMBL" id="OGD72227.1"/>
    </source>
</evidence>
<comment type="cofactor">
    <cofactor evidence="3">
        <name>Zn(2+)</name>
        <dbReference type="ChEBI" id="CHEBI:29105"/>
    </cofactor>
    <text evidence="3">Binds 2 Zn(2+) ions per subunit.</text>
</comment>
<keyword evidence="1 3" id="KW-0862">Zinc</keyword>
<dbReference type="InterPro" id="IPR024403">
    <property type="entry name" value="DHOase_cat"/>
</dbReference>
<dbReference type="InterPro" id="IPR032466">
    <property type="entry name" value="Metal_Hydrolase"/>
</dbReference>
<dbReference type="InterPro" id="IPR011059">
    <property type="entry name" value="Metal-dep_hydrolase_composite"/>
</dbReference>
<dbReference type="PANTHER" id="PTHR43668:SF2">
    <property type="entry name" value="ALLANTOINASE"/>
    <property type="match status" value="1"/>
</dbReference>
<feature type="active site" evidence="3">
    <location>
        <position position="303"/>
    </location>
</feature>
<dbReference type="HAMAP" id="MF_00220_B">
    <property type="entry name" value="PyrC_classI_B"/>
    <property type="match status" value="1"/>
</dbReference>
<dbReference type="AlphaFoldDB" id="A0A1F5EXY0"/>
<dbReference type="NCBIfam" id="TIGR00857">
    <property type="entry name" value="pyrC_multi"/>
    <property type="match status" value="1"/>
</dbReference>
<dbReference type="InterPro" id="IPR050138">
    <property type="entry name" value="DHOase/Allantoinase_Hydrolase"/>
</dbReference>
<keyword evidence="3" id="KW-0479">Metal-binding</keyword>
<evidence type="ECO:0000313" key="7">
    <source>
        <dbReference type="Proteomes" id="UP000177187"/>
    </source>
</evidence>
<organism evidence="6 7">
    <name type="scientific">Candidatus Coatesbacteria bacterium RBG_13_66_14</name>
    <dbReference type="NCBI Taxonomy" id="1817816"/>
    <lineage>
        <taxon>Bacteria</taxon>
        <taxon>Candidatus Coatesiibacteriota</taxon>
    </lineage>
</organism>
<keyword evidence="2 3" id="KW-0665">Pyrimidine biosynthesis</keyword>
<comment type="function">
    <text evidence="3">Catalyzes the reversible cyclization of carbamoyl aspartate to dihydroorotate.</text>
</comment>
<dbReference type="Pfam" id="PF07969">
    <property type="entry name" value="Amidohydro_3"/>
    <property type="match status" value="1"/>
</dbReference>
<comment type="caution">
    <text evidence="3">Lacks conserved residue(s) required for the propagation of feature annotation.</text>
</comment>
<dbReference type="STRING" id="1817816.A2Y64_07665"/>
<dbReference type="EMBL" id="MFAF01000128">
    <property type="protein sequence ID" value="OGD72227.1"/>
    <property type="molecule type" value="Genomic_DNA"/>
</dbReference>
<feature type="binding site" evidence="3">
    <location>
        <position position="60"/>
    </location>
    <ligand>
        <name>Zn(2+)</name>
        <dbReference type="ChEBI" id="CHEBI:29105"/>
        <label>1</label>
    </ligand>
</feature>
<name>A0A1F5EXY0_9BACT</name>
<evidence type="ECO:0000256" key="3">
    <source>
        <dbReference type="HAMAP-Rule" id="MF_00220"/>
    </source>
</evidence>
<dbReference type="Proteomes" id="UP000177187">
    <property type="component" value="Unassembled WGS sequence"/>
</dbReference>
<dbReference type="InterPro" id="IPR004722">
    <property type="entry name" value="DHOase"/>
</dbReference>
<dbReference type="GO" id="GO:0006145">
    <property type="term" value="P:purine nucleobase catabolic process"/>
    <property type="evidence" value="ECO:0007669"/>
    <property type="project" value="TreeGrafter"/>
</dbReference>
<dbReference type="EC" id="3.5.2.3" evidence="3"/>
<dbReference type="GO" id="GO:0004151">
    <property type="term" value="F:dihydroorotase activity"/>
    <property type="evidence" value="ECO:0007669"/>
    <property type="project" value="UniProtKB-UniRule"/>
</dbReference>
<feature type="binding site" evidence="3">
    <location>
        <position position="150"/>
    </location>
    <ligand>
        <name>Zn(2+)</name>
        <dbReference type="ChEBI" id="CHEBI:29105"/>
        <label>1</label>
    </ligand>
</feature>
<comment type="pathway">
    <text evidence="3">Pyrimidine metabolism; UMP biosynthesis via de novo pathway; (S)-dihydroorotate from bicarbonate: step 3/3.</text>
</comment>
<comment type="catalytic activity">
    <reaction evidence="3">
        <text>(S)-dihydroorotate + H2O = N-carbamoyl-L-aspartate + H(+)</text>
        <dbReference type="Rhea" id="RHEA:24296"/>
        <dbReference type="ChEBI" id="CHEBI:15377"/>
        <dbReference type="ChEBI" id="CHEBI:15378"/>
        <dbReference type="ChEBI" id="CHEBI:30864"/>
        <dbReference type="ChEBI" id="CHEBI:32814"/>
        <dbReference type="EC" id="3.5.2.3"/>
    </reaction>
</comment>
<feature type="binding site" evidence="3">
    <location>
        <position position="150"/>
    </location>
    <ligand>
        <name>Zn(2+)</name>
        <dbReference type="ChEBI" id="CHEBI:29105"/>
        <label>2</label>
    </ligand>
</feature>
<evidence type="ECO:0000259" key="5">
    <source>
        <dbReference type="Pfam" id="PF12890"/>
    </source>
</evidence>
<dbReference type="InterPro" id="IPR013108">
    <property type="entry name" value="Amidohydro_3"/>
</dbReference>
<dbReference type="SUPFAM" id="SSF51556">
    <property type="entry name" value="Metallo-dependent hydrolases"/>
    <property type="match status" value="1"/>
</dbReference>
<dbReference type="SUPFAM" id="SSF51338">
    <property type="entry name" value="Composite domain of metallo-dependent hydrolases"/>
    <property type="match status" value="1"/>
</dbReference>
<reference evidence="6 7" key="1">
    <citation type="journal article" date="2016" name="Nat. Commun.">
        <title>Thousands of microbial genomes shed light on interconnected biogeochemical processes in an aquifer system.</title>
        <authorList>
            <person name="Anantharaman K."/>
            <person name="Brown C.T."/>
            <person name="Hug L.A."/>
            <person name="Sharon I."/>
            <person name="Castelle C.J."/>
            <person name="Probst A.J."/>
            <person name="Thomas B.C."/>
            <person name="Singh A."/>
            <person name="Wilkins M.J."/>
            <person name="Karaoz U."/>
            <person name="Brodie E.L."/>
            <person name="Williams K.H."/>
            <person name="Hubbard S.S."/>
            <person name="Banfield J.F."/>
        </authorList>
    </citation>
    <scope>NUCLEOTIDE SEQUENCE [LARGE SCALE GENOMIC DNA]</scope>
</reference>
<feature type="domain" description="Amidohydrolase 3" evidence="4">
    <location>
        <begin position="336"/>
        <end position="419"/>
    </location>
</feature>
<dbReference type="GO" id="GO:0008270">
    <property type="term" value="F:zinc ion binding"/>
    <property type="evidence" value="ECO:0007669"/>
    <property type="project" value="UniProtKB-UniRule"/>
</dbReference>
<comment type="similarity">
    <text evidence="3">Belongs to the metallo-dependent hydrolases superfamily. DHOase family. Class I DHOase subfamily.</text>
</comment>
<dbReference type="UniPathway" id="UPA00070">
    <property type="reaction ID" value="UER00117"/>
</dbReference>
<accession>A0A1F5EXY0</accession>
<gene>
    <name evidence="3" type="primary">pyrC</name>
    <name evidence="6" type="ORF">A2Y64_07665</name>
</gene>
<keyword evidence="3" id="KW-0378">Hydrolase</keyword>